<dbReference type="Pfam" id="PF00929">
    <property type="entry name" value="RNase_T"/>
    <property type="match status" value="1"/>
</dbReference>
<evidence type="ECO:0000256" key="3">
    <source>
        <dbReference type="ARBA" id="ARBA00022839"/>
    </source>
</evidence>
<evidence type="ECO:0000256" key="4">
    <source>
        <dbReference type="SAM" id="MobiDB-lite"/>
    </source>
</evidence>
<evidence type="ECO:0000259" key="5">
    <source>
        <dbReference type="SMART" id="SM00479"/>
    </source>
</evidence>
<dbReference type="SMART" id="SM00479">
    <property type="entry name" value="EXOIII"/>
    <property type="match status" value="1"/>
</dbReference>
<protein>
    <recommendedName>
        <fullName evidence="5">Exonuclease domain-containing protein</fullName>
    </recommendedName>
</protein>
<feature type="domain" description="Exonuclease" evidence="5">
    <location>
        <begin position="125"/>
        <end position="311"/>
    </location>
</feature>
<keyword evidence="3" id="KW-0269">Exonuclease</keyword>
<accession>A0A813VA94</accession>
<keyword evidence="2" id="KW-0378">Hydrolase</keyword>
<evidence type="ECO:0000256" key="2">
    <source>
        <dbReference type="ARBA" id="ARBA00022801"/>
    </source>
</evidence>
<dbReference type="GO" id="GO:0003676">
    <property type="term" value="F:nucleic acid binding"/>
    <property type="evidence" value="ECO:0007669"/>
    <property type="project" value="InterPro"/>
</dbReference>
<dbReference type="InterPro" id="IPR047201">
    <property type="entry name" value="ERI-1_3'hExo-like"/>
</dbReference>
<dbReference type="InterPro" id="IPR012337">
    <property type="entry name" value="RNaseH-like_sf"/>
</dbReference>
<gene>
    <name evidence="7" type="ORF">JBS370_LOCUS1734</name>
    <name evidence="6" type="ORF">ZHD862_LOCUS4087</name>
</gene>
<dbReference type="PANTHER" id="PTHR23044">
    <property type="entry name" value="3'-5' EXONUCLEASE ERI1-RELATED"/>
    <property type="match status" value="1"/>
</dbReference>
<dbReference type="Gene3D" id="3.30.420.10">
    <property type="entry name" value="Ribonuclease H-like superfamily/Ribonuclease H"/>
    <property type="match status" value="1"/>
</dbReference>
<dbReference type="GO" id="GO:0000175">
    <property type="term" value="F:3'-5'-RNA exonuclease activity"/>
    <property type="evidence" value="ECO:0007669"/>
    <property type="project" value="InterPro"/>
</dbReference>
<evidence type="ECO:0000313" key="8">
    <source>
        <dbReference type="Proteomes" id="UP000663864"/>
    </source>
</evidence>
<sequence>MASSNMTSHNENSLVETKKTSKSSKNHTYDLDWIKNTNAKPFFTDDRYLLKKPITDQGCQKRLSKYNGLVNRLAPEQIDEELKKRQLSTSGEIKIRRIRLKHYYKAQLTFGCENPFKMIQQHFEYIAIIDFEATCDNNQGNNYPHEIIEFPIVLIDAKQQIIVDKFQSYCRPTIKPILSNFCTELTGIEQHQVDNAPTFPEVLHNVESWLNERNLLSSNKRRCAFATDGPWDFAKFLRMQCRFNSISYPRWAKKWINIRKEFANFYSLQRCGIGKMLESLGLIFDGRHHSGLDDSMNIARIALELIKDGCVLLLNDGVRASDPKFIDLNISNDKTEDLDEEESPQNDSLVVLDE</sequence>
<dbReference type="GO" id="GO:0005737">
    <property type="term" value="C:cytoplasm"/>
    <property type="evidence" value="ECO:0007669"/>
    <property type="project" value="TreeGrafter"/>
</dbReference>
<reference evidence="6" key="1">
    <citation type="submission" date="2021-02" db="EMBL/GenBank/DDBJ databases">
        <authorList>
            <person name="Nowell W R."/>
        </authorList>
    </citation>
    <scope>NUCLEOTIDE SEQUENCE</scope>
</reference>
<dbReference type="Proteomes" id="UP000663836">
    <property type="component" value="Unassembled WGS sequence"/>
</dbReference>
<dbReference type="InterPro" id="IPR036397">
    <property type="entry name" value="RNaseH_sf"/>
</dbReference>
<dbReference type="AlphaFoldDB" id="A0A813VA94"/>
<feature type="region of interest" description="Disordered" evidence="4">
    <location>
        <begin position="1"/>
        <end position="21"/>
    </location>
</feature>
<evidence type="ECO:0000256" key="1">
    <source>
        <dbReference type="ARBA" id="ARBA00022722"/>
    </source>
</evidence>
<dbReference type="Proteomes" id="UP000663864">
    <property type="component" value="Unassembled WGS sequence"/>
</dbReference>
<dbReference type="EMBL" id="CAJNOT010000095">
    <property type="protein sequence ID" value="CAF0835296.1"/>
    <property type="molecule type" value="Genomic_DNA"/>
</dbReference>
<dbReference type="InterPro" id="IPR036361">
    <property type="entry name" value="SAP_dom_sf"/>
</dbReference>
<dbReference type="CDD" id="cd06133">
    <property type="entry name" value="ERI-1_3'hExo_like"/>
    <property type="match status" value="1"/>
</dbReference>
<dbReference type="GO" id="GO:0005730">
    <property type="term" value="C:nucleolus"/>
    <property type="evidence" value="ECO:0007669"/>
    <property type="project" value="TreeGrafter"/>
</dbReference>
<name>A0A813VA94_9BILA</name>
<evidence type="ECO:0000313" key="6">
    <source>
        <dbReference type="EMBL" id="CAF0835296.1"/>
    </source>
</evidence>
<dbReference type="EMBL" id="CAJOBD010000062">
    <property type="protein sequence ID" value="CAF3558888.1"/>
    <property type="molecule type" value="Genomic_DNA"/>
</dbReference>
<feature type="compositionally biased region" description="Polar residues" evidence="4">
    <location>
        <begin position="1"/>
        <end position="15"/>
    </location>
</feature>
<dbReference type="PANTHER" id="PTHR23044:SF61">
    <property type="entry name" value="3'-5' EXORIBONUCLEASE 1-RELATED"/>
    <property type="match status" value="1"/>
</dbReference>
<dbReference type="InterPro" id="IPR051274">
    <property type="entry name" value="3-5_Exoribonuclease"/>
</dbReference>
<dbReference type="Gene3D" id="1.10.720.30">
    <property type="entry name" value="SAP domain"/>
    <property type="match status" value="1"/>
</dbReference>
<dbReference type="InterPro" id="IPR013520">
    <property type="entry name" value="Ribonucl_H"/>
</dbReference>
<dbReference type="SUPFAM" id="SSF53098">
    <property type="entry name" value="Ribonuclease H-like"/>
    <property type="match status" value="1"/>
</dbReference>
<keyword evidence="1" id="KW-0540">Nuclease</keyword>
<organism evidence="6 8">
    <name type="scientific">Rotaria sordida</name>
    <dbReference type="NCBI Taxonomy" id="392033"/>
    <lineage>
        <taxon>Eukaryota</taxon>
        <taxon>Metazoa</taxon>
        <taxon>Spiralia</taxon>
        <taxon>Gnathifera</taxon>
        <taxon>Rotifera</taxon>
        <taxon>Eurotatoria</taxon>
        <taxon>Bdelloidea</taxon>
        <taxon>Philodinida</taxon>
        <taxon>Philodinidae</taxon>
        <taxon>Rotaria</taxon>
    </lineage>
</organism>
<proteinExistence type="predicted"/>
<dbReference type="FunFam" id="3.30.420.10:FF:000034">
    <property type="entry name" value="3'-5' exoribonuclease 1"/>
    <property type="match status" value="1"/>
</dbReference>
<evidence type="ECO:0000313" key="7">
    <source>
        <dbReference type="EMBL" id="CAF3558888.1"/>
    </source>
</evidence>
<comment type="caution">
    <text evidence="6">The sequence shown here is derived from an EMBL/GenBank/DDBJ whole genome shotgun (WGS) entry which is preliminary data.</text>
</comment>